<keyword evidence="5" id="KW-1185">Reference proteome</keyword>
<dbReference type="Proteomes" id="UP000297866">
    <property type="component" value="Unassembled WGS sequence"/>
</dbReference>
<organism evidence="4 5">
    <name type="scientific">Cryobacterium tagatosivorans</name>
    <dbReference type="NCBI Taxonomy" id="1259199"/>
    <lineage>
        <taxon>Bacteria</taxon>
        <taxon>Bacillati</taxon>
        <taxon>Actinomycetota</taxon>
        <taxon>Actinomycetes</taxon>
        <taxon>Micrococcales</taxon>
        <taxon>Microbacteriaceae</taxon>
        <taxon>Cryobacterium</taxon>
    </lineage>
</organism>
<evidence type="ECO:0000256" key="1">
    <source>
        <dbReference type="SAM" id="MobiDB-lite"/>
    </source>
</evidence>
<feature type="region of interest" description="Disordered" evidence="1">
    <location>
        <begin position="434"/>
        <end position="461"/>
    </location>
</feature>
<feature type="region of interest" description="Disordered" evidence="1">
    <location>
        <begin position="90"/>
        <end position="244"/>
    </location>
</feature>
<name>A0A4R8UEB2_9MICO</name>
<evidence type="ECO:0000256" key="2">
    <source>
        <dbReference type="SAM" id="Phobius"/>
    </source>
</evidence>
<accession>A0A4R8UEB2</accession>
<gene>
    <name evidence="4" type="ORF">E3O23_08045</name>
</gene>
<dbReference type="InterPro" id="IPR038507">
    <property type="entry name" value="YcnI-like_sf"/>
</dbReference>
<feature type="compositionally biased region" description="Low complexity" evidence="1">
    <location>
        <begin position="152"/>
        <end position="161"/>
    </location>
</feature>
<dbReference type="CDD" id="cd08545">
    <property type="entry name" value="YcnI_like"/>
    <property type="match status" value="1"/>
</dbReference>
<protein>
    <submittedName>
        <fullName evidence="4">DUF1775 domain-containing protein</fullName>
    </submittedName>
</protein>
<evidence type="ECO:0000259" key="3">
    <source>
        <dbReference type="Pfam" id="PF07987"/>
    </source>
</evidence>
<dbReference type="Gene3D" id="2.60.40.2230">
    <property type="entry name" value="Uncharacterised protein YcnI-like PF07987, DUF1775"/>
    <property type="match status" value="1"/>
</dbReference>
<evidence type="ECO:0000313" key="5">
    <source>
        <dbReference type="Proteomes" id="UP000297866"/>
    </source>
</evidence>
<dbReference type="Pfam" id="PF07987">
    <property type="entry name" value="DUF1775"/>
    <property type="match status" value="1"/>
</dbReference>
<dbReference type="OrthoDB" id="9810871at2"/>
<feature type="region of interest" description="Disordered" evidence="1">
    <location>
        <begin position="29"/>
        <end position="55"/>
    </location>
</feature>
<keyword evidence="2" id="KW-0472">Membrane</keyword>
<keyword evidence="2" id="KW-1133">Transmembrane helix</keyword>
<feature type="domain" description="YncI copper-binding" evidence="3">
    <location>
        <begin position="282"/>
        <end position="427"/>
    </location>
</feature>
<dbReference type="InterPro" id="IPR012533">
    <property type="entry name" value="YcnI-copper_dom"/>
</dbReference>
<reference evidence="4 5" key="1">
    <citation type="submission" date="2019-03" db="EMBL/GenBank/DDBJ databases">
        <title>Genomics of glacier-inhabiting Cryobacterium strains.</title>
        <authorList>
            <person name="Liu Q."/>
            <person name="Xin Y.-H."/>
        </authorList>
    </citation>
    <scope>NUCLEOTIDE SEQUENCE [LARGE SCALE GENOMIC DNA]</scope>
    <source>
        <strain evidence="4 5">Sr47</strain>
    </source>
</reference>
<evidence type="ECO:0000313" key="4">
    <source>
        <dbReference type="EMBL" id="TFB51770.1"/>
    </source>
</evidence>
<feature type="compositionally biased region" description="Basic residues" evidence="1">
    <location>
        <begin position="105"/>
        <end position="115"/>
    </location>
</feature>
<feature type="region of interest" description="Disordered" evidence="1">
    <location>
        <begin position="404"/>
        <end position="423"/>
    </location>
</feature>
<feature type="compositionally biased region" description="Basic residues" evidence="1">
    <location>
        <begin position="170"/>
        <end position="189"/>
    </location>
</feature>
<dbReference type="EMBL" id="SOEZ01000039">
    <property type="protein sequence ID" value="TFB51770.1"/>
    <property type="molecule type" value="Genomic_DNA"/>
</dbReference>
<dbReference type="AlphaFoldDB" id="A0A4R8UEB2"/>
<feature type="compositionally biased region" description="Basic residues" evidence="1">
    <location>
        <begin position="126"/>
        <end position="137"/>
    </location>
</feature>
<sequence length="496" mass="51922">MKGRVARRHHEHTLGARRPRVVHRSLLRVRRRAVAHPRRRSRPGGPGPGALPRLRRPHLHRIVRAHPVALASQRLCAGQPADLPRPVLVRRARRRPRDRVGPGRRGARTLRRPRPGRAWLPGASRPRLRHVARARRGGRPDHRRAPPRRGGRACAVPGGARCHPSPGRQPGRRPPRRAAHHADHGRRLRTPGPGRPAILPAVSGSAGGSARRLTTRPDHSPHPHRMTGRHSPALGSAESTSVHPHCQGHTHFMKLTTPALTMTTIAAGAFLAVAAPLSASAHISADPTETAAGSSSVITFALPHGCDGSATTAISIGIPEGVLSVTPTAKPGWTVTEVAADLAAPAEDADGNPVTTRTGSVVYTAGTPLADGLRDTFSLSLPLPADAAGTTLDFPVVQTCEKGETRWDQTATPGEEEPERPAPAITVTEATGDEHGHAEAASDDHAADGDAAGHAEPSAAGAPAGDVLARVLGIGGLAVGAVGIILAVAARRRPSA</sequence>
<keyword evidence="2" id="KW-0812">Transmembrane</keyword>
<feature type="region of interest" description="Disordered" evidence="1">
    <location>
        <begin position="1"/>
        <end position="20"/>
    </location>
</feature>
<feature type="compositionally biased region" description="Basic and acidic residues" evidence="1">
    <location>
        <begin position="434"/>
        <end position="453"/>
    </location>
</feature>
<feature type="compositionally biased region" description="Basic residues" evidence="1">
    <location>
        <begin position="29"/>
        <end position="42"/>
    </location>
</feature>
<feature type="transmembrane region" description="Helical" evidence="2">
    <location>
        <begin position="467"/>
        <end position="490"/>
    </location>
</feature>
<comment type="caution">
    <text evidence="4">The sequence shown here is derived from an EMBL/GenBank/DDBJ whole genome shotgun (WGS) entry which is preliminary data.</text>
</comment>
<proteinExistence type="predicted"/>